<evidence type="ECO:0000313" key="10">
    <source>
        <dbReference type="Proteomes" id="UP000051638"/>
    </source>
</evidence>
<protein>
    <recommendedName>
        <fullName evidence="8">Phage shock protein PspC N-terminal domain-containing protein</fullName>
    </recommendedName>
</protein>
<evidence type="ECO:0000256" key="6">
    <source>
        <dbReference type="SAM" id="MobiDB-lite"/>
    </source>
</evidence>
<keyword evidence="3 7" id="KW-0812">Transmembrane</keyword>
<evidence type="ECO:0000313" key="9">
    <source>
        <dbReference type="EMBL" id="KRM98861.1"/>
    </source>
</evidence>
<feature type="transmembrane region" description="Helical" evidence="7">
    <location>
        <begin position="34"/>
        <end position="59"/>
    </location>
</feature>
<evidence type="ECO:0000256" key="3">
    <source>
        <dbReference type="ARBA" id="ARBA00022692"/>
    </source>
</evidence>
<comment type="caution">
    <text evidence="9">The sequence shown here is derived from an EMBL/GenBank/DDBJ whole genome shotgun (WGS) entry which is preliminary data.</text>
</comment>
<keyword evidence="4 7" id="KW-1133">Transmembrane helix</keyword>
<dbReference type="PANTHER" id="PTHR33885:SF3">
    <property type="entry name" value="PHAGE SHOCK PROTEIN C"/>
    <property type="match status" value="1"/>
</dbReference>
<gene>
    <name evidence="9" type="ORF">FC24_GL000815</name>
</gene>
<evidence type="ECO:0000259" key="8">
    <source>
        <dbReference type="Pfam" id="PF04024"/>
    </source>
</evidence>
<reference evidence="9 10" key="1">
    <citation type="journal article" date="2015" name="Genome Announc.">
        <title>Expanding the biotechnology potential of lactobacilli through comparative genomics of 213 strains and associated genera.</title>
        <authorList>
            <person name="Sun Z."/>
            <person name="Harris H.M."/>
            <person name="McCann A."/>
            <person name="Guo C."/>
            <person name="Argimon S."/>
            <person name="Zhang W."/>
            <person name="Yang X."/>
            <person name="Jeffery I.B."/>
            <person name="Cooney J.C."/>
            <person name="Kagawa T.F."/>
            <person name="Liu W."/>
            <person name="Song Y."/>
            <person name="Salvetti E."/>
            <person name="Wrobel A."/>
            <person name="Rasinkangas P."/>
            <person name="Parkhill J."/>
            <person name="Rea M.C."/>
            <person name="O'Sullivan O."/>
            <person name="Ritari J."/>
            <person name="Douillard F.P."/>
            <person name="Paul Ross R."/>
            <person name="Yang R."/>
            <person name="Briner A.E."/>
            <person name="Felis G.E."/>
            <person name="de Vos W.M."/>
            <person name="Barrangou R."/>
            <person name="Klaenhammer T.R."/>
            <person name="Caufield P.W."/>
            <person name="Cui Y."/>
            <person name="Zhang H."/>
            <person name="O'Toole P.W."/>
        </authorList>
    </citation>
    <scope>NUCLEOTIDE SEQUENCE [LARGE SCALE GENOMIC DNA]</scope>
    <source>
        <strain evidence="9 10">DSM 20253</strain>
    </source>
</reference>
<accession>A0A0R2D4H0</accession>
<dbReference type="AlphaFoldDB" id="A0A0R2D4H0"/>
<dbReference type="InterPro" id="IPR052027">
    <property type="entry name" value="PspC"/>
</dbReference>
<keyword evidence="10" id="KW-1185">Reference proteome</keyword>
<dbReference type="OrthoDB" id="9815286at2"/>
<dbReference type="Pfam" id="PF04024">
    <property type="entry name" value="PspC"/>
    <property type="match status" value="1"/>
</dbReference>
<dbReference type="PANTHER" id="PTHR33885">
    <property type="entry name" value="PHAGE SHOCK PROTEIN C"/>
    <property type="match status" value="1"/>
</dbReference>
<dbReference type="InterPro" id="IPR007168">
    <property type="entry name" value="Phageshock_PspC_N"/>
</dbReference>
<comment type="subcellular location">
    <subcellularLocation>
        <location evidence="1">Cell membrane</location>
        <topology evidence="1">Single-pass membrane protein</topology>
    </subcellularLocation>
</comment>
<dbReference type="GO" id="GO:0005886">
    <property type="term" value="C:plasma membrane"/>
    <property type="evidence" value="ECO:0007669"/>
    <property type="project" value="UniProtKB-SubCell"/>
</dbReference>
<dbReference type="STRING" id="1423796.FC24_GL000815"/>
<dbReference type="RefSeq" id="WP_057873561.1">
    <property type="nucleotide sequence ID" value="NZ_AYYI01000023.1"/>
</dbReference>
<feature type="domain" description="Phage shock protein PspC N-terminal" evidence="8">
    <location>
        <begin position="4"/>
        <end position="61"/>
    </location>
</feature>
<evidence type="ECO:0000256" key="5">
    <source>
        <dbReference type="ARBA" id="ARBA00023136"/>
    </source>
</evidence>
<sequence>MKGKRLYKSDQRVISGALGGIAEYFNLEPGLVRIIYTVVSLFSMGFPGITLYIILMLVIPERPQSGDSINEQQATHTEDDDWSDF</sequence>
<keyword evidence="2" id="KW-1003">Cell membrane</keyword>
<keyword evidence="5 7" id="KW-0472">Membrane</keyword>
<evidence type="ECO:0000256" key="1">
    <source>
        <dbReference type="ARBA" id="ARBA00004162"/>
    </source>
</evidence>
<evidence type="ECO:0000256" key="2">
    <source>
        <dbReference type="ARBA" id="ARBA00022475"/>
    </source>
</evidence>
<feature type="region of interest" description="Disordered" evidence="6">
    <location>
        <begin position="66"/>
        <end position="85"/>
    </location>
</feature>
<proteinExistence type="predicted"/>
<dbReference type="EMBL" id="AYYI01000023">
    <property type="protein sequence ID" value="KRM98861.1"/>
    <property type="molecule type" value="Genomic_DNA"/>
</dbReference>
<dbReference type="Proteomes" id="UP000051638">
    <property type="component" value="Unassembled WGS sequence"/>
</dbReference>
<organism evidence="9 10">
    <name type="scientific">Loigolactobacillus rennini DSM 20253</name>
    <dbReference type="NCBI Taxonomy" id="1423796"/>
    <lineage>
        <taxon>Bacteria</taxon>
        <taxon>Bacillati</taxon>
        <taxon>Bacillota</taxon>
        <taxon>Bacilli</taxon>
        <taxon>Lactobacillales</taxon>
        <taxon>Lactobacillaceae</taxon>
        <taxon>Loigolactobacillus</taxon>
    </lineage>
</organism>
<name>A0A0R2D4H0_9LACO</name>
<feature type="compositionally biased region" description="Polar residues" evidence="6">
    <location>
        <begin position="66"/>
        <end position="75"/>
    </location>
</feature>
<evidence type="ECO:0000256" key="7">
    <source>
        <dbReference type="SAM" id="Phobius"/>
    </source>
</evidence>
<dbReference type="PATRIC" id="fig|1423796.3.peg.833"/>
<evidence type="ECO:0000256" key="4">
    <source>
        <dbReference type="ARBA" id="ARBA00022989"/>
    </source>
</evidence>